<dbReference type="Proteomes" id="UP001320460">
    <property type="component" value="Chromosome"/>
</dbReference>
<keyword evidence="3" id="KW-1185">Reference proteome</keyword>
<evidence type="ECO:0000313" key="3">
    <source>
        <dbReference type="Proteomes" id="UP001320460"/>
    </source>
</evidence>
<dbReference type="Gene3D" id="3.40.50.1820">
    <property type="entry name" value="alpha/beta hydrolase"/>
    <property type="match status" value="1"/>
</dbReference>
<proteinExistence type="predicted"/>
<gene>
    <name evidence="2" type="ORF">PDTA9734_26770</name>
</gene>
<protein>
    <recommendedName>
        <fullName evidence="1">AB hydrolase-1 domain-containing protein</fullName>
    </recommendedName>
</protein>
<sequence length="235" mass="25513">MINREYFDVPFAGHTLRGDSSYGSNGHVLMIHGGSKDREVFAHYRQLLDEMGYGTTAFDCLGHGASTGSMSESSLDSRTRQALAVIAHLNVPLTGCLGSSMGAYNAIQLSARVDLRSLILLVPGVYTPVAATVNFGPAFSQIIRQEKSWQDSDGWPLLAGFRGKILIVAAERDEVIPQEIPAKLHNAAMEALWKTLFIVPNAGHNSVWKNITQSAALTEKAHAFFRTCLAPVDKA</sequence>
<reference evidence="2 3" key="1">
    <citation type="submission" date="2021-12" db="EMBL/GenBank/DDBJ databases">
        <title>Complete genome sequence of Phytobacter diazotrophicus TA9734.</title>
        <authorList>
            <person name="Kubota H."/>
            <person name="Nakayama Y."/>
            <person name="Ariyoshi T."/>
        </authorList>
    </citation>
    <scope>NUCLEOTIDE SEQUENCE [LARGE SCALE GENOMIC DNA]</scope>
    <source>
        <strain evidence="2 3">TA9734</strain>
    </source>
</reference>
<organism evidence="2 3">
    <name type="scientific">Phytobacter diazotrophicus</name>
    <dbReference type="NCBI Taxonomy" id="395631"/>
    <lineage>
        <taxon>Bacteria</taxon>
        <taxon>Pseudomonadati</taxon>
        <taxon>Pseudomonadota</taxon>
        <taxon>Gammaproteobacteria</taxon>
        <taxon>Enterobacterales</taxon>
        <taxon>Enterobacteriaceae</taxon>
        <taxon>Phytobacter</taxon>
    </lineage>
</organism>
<evidence type="ECO:0000313" key="2">
    <source>
        <dbReference type="EMBL" id="BDD51190.1"/>
    </source>
</evidence>
<dbReference type="Pfam" id="PF12697">
    <property type="entry name" value="Abhydrolase_6"/>
    <property type="match status" value="1"/>
</dbReference>
<dbReference type="RefSeq" id="WP_125124680.1">
    <property type="nucleotide sequence ID" value="NZ_AP025334.1"/>
</dbReference>
<evidence type="ECO:0000259" key="1">
    <source>
        <dbReference type="Pfam" id="PF12697"/>
    </source>
</evidence>
<dbReference type="InterPro" id="IPR000073">
    <property type="entry name" value="AB_hydrolase_1"/>
</dbReference>
<accession>A0ABN6LPP3</accession>
<feature type="domain" description="AB hydrolase-1" evidence="1">
    <location>
        <begin position="28"/>
        <end position="156"/>
    </location>
</feature>
<name>A0ABN6LPP3_9ENTR</name>
<dbReference type="SUPFAM" id="SSF53474">
    <property type="entry name" value="alpha/beta-Hydrolases"/>
    <property type="match status" value="1"/>
</dbReference>
<dbReference type="InterPro" id="IPR029058">
    <property type="entry name" value="AB_hydrolase_fold"/>
</dbReference>
<dbReference type="EMBL" id="AP025334">
    <property type="protein sequence ID" value="BDD51190.1"/>
    <property type="molecule type" value="Genomic_DNA"/>
</dbReference>